<organism evidence="2 3">
    <name type="scientific">Opisthorchis felineus</name>
    <dbReference type="NCBI Taxonomy" id="147828"/>
    <lineage>
        <taxon>Eukaryota</taxon>
        <taxon>Metazoa</taxon>
        <taxon>Spiralia</taxon>
        <taxon>Lophotrochozoa</taxon>
        <taxon>Platyhelminthes</taxon>
        <taxon>Trematoda</taxon>
        <taxon>Digenea</taxon>
        <taxon>Opisthorchiida</taxon>
        <taxon>Opisthorchiata</taxon>
        <taxon>Opisthorchiidae</taxon>
        <taxon>Opisthorchis</taxon>
    </lineage>
</organism>
<feature type="compositionally biased region" description="Low complexity" evidence="1">
    <location>
        <begin position="39"/>
        <end position="50"/>
    </location>
</feature>
<dbReference type="Proteomes" id="UP000308267">
    <property type="component" value="Unassembled WGS sequence"/>
</dbReference>
<protein>
    <submittedName>
        <fullName evidence="2">Uncharacterized protein</fullName>
    </submittedName>
</protein>
<dbReference type="AlphaFoldDB" id="A0A4S2MCH2"/>
<gene>
    <name evidence="2" type="ORF">CRM22_001020</name>
</gene>
<keyword evidence="3" id="KW-1185">Reference proteome</keyword>
<reference evidence="2 3" key="1">
    <citation type="journal article" date="2019" name="BMC Genomics">
        <title>New insights from Opisthorchis felineus genome: update on genomics of the epidemiologically important liver flukes.</title>
        <authorList>
            <person name="Ershov N.I."/>
            <person name="Mordvinov V.A."/>
            <person name="Prokhortchouk E.B."/>
            <person name="Pakharukova M.Y."/>
            <person name="Gunbin K.V."/>
            <person name="Ustyantsev K."/>
            <person name="Genaev M.A."/>
            <person name="Blinov A.G."/>
            <person name="Mazur A."/>
            <person name="Boulygina E."/>
            <person name="Tsygankova S."/>
            <person name="Khrameeva E."/>
            <person name="Chekanov N."/>
            <person name="Fan G."/>
            <person name="Xiao A."/>
            <person name="Zhang H."/>
            <person name="Xu X."/>
            <person name="Yang H."/>
            <person name="Solovyev V."/>
            <person name="Lee S.M."/>
            <person name="Liu X."/>
            <person name="Afonnikov D.A."/>
            <person name="Skryabin K.G."/>
        </authorList>
    </citation>
    <scope>NUCLEOTIDE SEQUENCE [LARGE SCALE GENOMIC DNA]</scope>
    <source>
        <strain evidence="2">AK-0245</strain>
        <tissue evidence="2">Whole organism</tissue>
    </source>
</reference>
<dbReference type="EMBL" id="SJOL01001962">
    <property type="protein sequence ID" value="TGZ74292.1"/>
    <property type="molecule type" value="Genomic_DNA"/>
</dbReference>
<feature type="region of interest" description="Disordered" evidence="1">
    <location>
        <begin position="26"/>
        <end position="50"/>
    </location>
</feature>
<evidence type="ECO:0000313" key="3">
    <source>
        <dbReference type="Proteomes" id="UP000308267"/>
    </source>
</evidence>
<accession>A0A4S2MCH2</accession>
<name>A0A4S2MCH2_OPIFE</name>
<sequence>MLREAHQTNKSFQVLSGHLRSKCSSFNTTEHERKGANNSERPSLYPSSISSGSSVWEFIVSPLRRHAHFDEDIQRNSSSKSGLLCGCSQSMLKRGDARHSPRKPILKTICNVHLTEFVALTSCTDNNNKHM</sequence>
<comment type="caution">
    <text evidence="2">The sequence shown here is derived from an EMBL/GenBank/DDBJ whole genome shotgun (WGS) entry which is preliminary data.</text>
</comment>
<evidence type="ECO:0000256" key="1">
    <source>
        <dbReference type="SAM" id="MobiDB-lite"/>
    </source>
</evidence>
<proteinExistence type="predicted"/>
<evidence type="ECO:0000313" key="2">
    <source>
        <dbReference type="EMBL" id="TGZ74292.1"/>
    </source>
</evidence>